<dbReference type="GO" id="GO:0006508">
    <property type="term" value="P:proteolysis"/>
    <property type="evidence" value="ECO:0007669"/>
    <property type="project" value="UniProtKB-KW"/>
</dbReference>
<dbReference type="GO" id="GO:0008233">
    <property type="term" value="F:peptidase activity"/>
    <property type="evidence" value="ECO:0007669"/>
    <property type="project" value="UniProtKB-KW"/>
</dbReference>
<keyword evidence="9" id="KW-1185">Reference proteome</keyword>
<organism evidence="8 9">
    <name type="scientific">Gottschalkia acidurici (strain ATCC 7906 / DSM 604 / BCRC 14475 / CIP 104303 / KCTC 5404 / NCIMB 10678 / 9a)</name>
    <name type="common">Clostridium acidurici</name>
    <dbReference type="NCBI Taxonomy" id="1128398"/>
    <lineage>
        <taxon>Bacteria</taxon>
        <taxon>Bacillati</taxon>
        <taxon>Bacillota</taxon>
        <taxon>Tissierellia</taxon>
        <taxon>Tissierellales</taxon>
        <taxon>Gottschalkiaceae</taxon>
        <taxon>Gottschalkia</taxon>
    </lineage>
</organism>
<evidence type="ECO:0000256" key="5">
    <source>
        <dbReference type="ARBA" id="ARBA00022801"/>
    </source>
</evidence>
<dbReference type="HOGENOM" id="CLU_1438759_0_0_9"/>
<dbReference type="OrthoDB" id="9815055at2"/>
<evidence type="ECO:0000313" key="9">
    <source>
        <dbReference type="Proteomes" id="UP000006094"/>
    </source>
</evidence>
<dbReference type="Pfam" id="PF04647">
    <property type="entry name" value="AgrB"/>
    <property type="match status" value="1"/>
</dbReference>
<dbReference type="KEGG" id="cad:Curi_c02320"/>
<sequence length="188" mass="21909">MSRVVKKIANDTYEFSRGKYSKEDWIEILEYMFHRMTVFTLFILSLAILIYIFKLDMNIYVFTGSFLLLRAKFGGVHLESELLCFVASVIFPFSVYFFFKDIHISKITILSTYLISALILFKLGTIDNKNRQLTIEAKKRFKKQGMIVLTILLIINIFTLNKFITLSVIFTVLSCIAGKIRNREKAEI</sequence>
<dbReference type="EMBL" id="CP003326">
    <property type="protein sequence ID" value="AFS77312.1"/>
    <property type="molecule type" value="Genomic_DNA"/>
</dbReference>
<dbReference type="STRING" id="1128398.Curi_c02320"/>
<evidence type="ECO:0000256" key="3">
    <source>
        <dbReference type="ARBA" id="ARBA00022670"/>
    </source>
</evidence>
<keyword evidence="4" id="KW-0812">Transmembrane</keyword>
<name>K0AX04_GOTA9</name>
<dbReference type="GO" id="GO:0009372">
    <property type="term" value="P:quorum sensing"/>
    <property type="evidence" value="ECO:0007669"/>
    <property type="project" value="UniProtKB-KW"/>
</dbReference>
<protein>
    <submittedName>
        <fullName evidence="8">AgrB-like protein</fullName>
        <ecNumber evidence="8">3.4.-.-</ecNumber>
    </submittedName>
</protein>
<evidence type="ECO:0000256" key="6">
    <source>
        <dbReference type="ARBA" id="ARBA00022989"/>
    </source>
</evidence>
<dbReference type="SMART" id="SM00793">
    <property type="entry name" value="AgrB"/>
    <property type="match status" value="1"/>
</dbReference>
<dbReference type="GO" id="GO:0016020">
    <property type="term" value="C:membrane"/>
    <property type="evidence" value="ECO:0007669"/>
    <property type="project" value="InterPro"/>
</dbReference>
<dbReference type="EC" id="3.4.-.-" evidence="8"/>
<keyword evidence="6" id="KW-1133">Transmembrane helix</keyword>
<keyword evidence="3" id="KW-0645">Protease</keyword>
<keyword evidence="5 8" id="KW-0378">Hydrolase</keyword>
<dbReference type="RefSeq" id="WP_014966449.1">
    <property type="nucleotide sequence ID" value="NC_018664.1"/>
</dbReference>
<keyword evidence="7" id="KW-0472">Membrane</keyword>
<evidence type="ECO:0000256" key="2">
    <source>
        <dbReference type="ARBA" id="ARBA00022654"/>
    </source>
</evidence>
<evidence type="ECO:0000313" key="8">
    <source>
        <dbReference type="EMBL" id="AFS77312.1"/>
    </source>
</evidence>
<keyword evidence="1" id="KW-1003">Cell membrane</keyword>
<evidence type="ECO:0000256" key="4">
    <source>
        <dbReference type="ARBA" id="ARBA00022692"/>
    </source>
</evidence>
<evidence type="ECO:0000256" key="7">
    <source>
        <dbReference type="ARBA" id="ARBA00023136"/>
    </source>
</evidence>
<evidence type="ECO:0000256" key="1">
    <source>
        <dbReference type="ARBA" id="ARBA00022475"/>
    </source>
</evidence>
<proteinExistence type="predicted"/>
<reference evidence="8 9" key="1">
    <citation type="journal article" date="2012" name="PLoS ONE">
        <title>The purine-utilizing bacterium Clostridium acidurici 9a: a genome-guided metabolic reconsideration.</title>
        <authorList>
            <person name="Hartwich K."/>
            <person name="Poehlein A."/>
            <person name="Daniel R."/>
        </authorList>
    </citation>
    <scope>NUCLEOTIDE SEQUENCE [LARGE SCALE GENOMIC DNA]</scope>
    <source>
        <strain evidence="9">ATCC 7906 / DSM 604 / BCRC 14475 / CIP 104303 / KCTC 5404 / NCIMB 10678 / 9a</strain>
    </source>
</reference>
<accession>K0AX04</accession>
<dbReference type="InterPro" id="IPR006741">
    <property type="entry name" value="AgrB"/>
</dbReference>
<keyword evidence="2" id="KW-0673">Quorum sensing</keyword>
<gene>
    <name evidence="8" type="ordered locus">Curi_c02320</name>
</gene>
<dbReference type="AlphaFoldDB" id="K0AX04"/>
<dbReference type="Proteomes" id="UP000006094">
    <property type="component" value="Chromosome"/>
</dbReference>